<dbReference type="Proteomes" id="UP000005204">
    <property type="component" value="Unassembled WGS sequence"/>
</dbReference>
<keyword evidence="4 9" id="KW-0863">Zinc-finger</keyword>
<dbReference type="GO" id="GO:0008270">
    <property type="term" value="F:zinc ion binding"/>
    <property type="evidence" value="ECO:0007669"/>
    <property type="project" value="UniProtKB-KW"/>
</dbReference>
<feature type="region of interest" description="Disordered" evidence="10">
    <location>
        <begin position="543"/>
        <end position="563"/>
    </location>
</feature>
<evidence type="ECO:0000256" key="7">
    <source>
        <dbReference type="ARBA" id="ARBA00023163"/>
    </source>
</evidence>
<organism evidence="12 13">
    <name type="scientific">Bombyx mori</name>
    <name type="common">Silk moth</name>
    <dbReference type="NCBI Taxonomy" id="7091"/>
    <lineage>
        <taxon>Eukaryota</taxon>
        <taxon>Metazoa</taxon>
        <taxon>Ecdysozoa</taxon>
        <taxon>Arthropoda</taxon>
        <taxon>Hexapoda</taxon>
        <taxon>Insecta</taxon>
        <taxon>Pterygota</taxon>
        <taxon>Neoptera</taxon>
        <taxon>Endopterygota</taxon>
        <taxon>Lepidoptera</taxon>
        <taxon>Glossata</taxon>
        <taxon>Ditrysia</taxon>
        <taxon>Bombycoidea</taxon>
        <taxon>Bombycidae</taxon>
        <taxon>Bombycinae</taxon>
        <taxon>Bombyx</taxon>
    </lineage>
</organism>
<dbReference type="FunFam" id="3.30.160.60:FF:000761">
    <property type="entry name" value="Zinc finger protein 449"/>
    <property type="match status" value="1"/>
</dbReference>
<dbReference type="GeneID" id="101743620"/>
<dbReference type="Gene3D" id="3.30.160.60">
    <property type="entry name" value="Classic Zinc Finger"/>
    <property type="match status" value="7"/>
</dbReference>
<evidence type="ECO:0000256" key="3">
    <source>
        <dbReference type="ARBA" id="ARBA00022737"/>
    </source>
</evidence>
<evidence type="ECO:0000256" key="6">
    <source>
        <dbReference type="ARBA" id="ARBA00023015"/>
    </source>
</evidence>
<dbReference type="InterPro" id="IPR022755">
    <property type="entry name" value="Znf_C2H2_jaz"/>
</dbReference>
<evidence type="ECO:0000313" key="13">
    <source>
        <dbReference type="Proteomes" id="UP000005204"/>
    </source>
</evidence>
<evidence type="ECO:0000313" key="12">
    <source>
        <dbReference type="EnsemblMetazoa" id="XP_004922264.2"/>
    </source>
</evidence>
<accession>A0A8R1WF15</accession>
<keyword evidence="5" id="KW-0862">Zinc</keyword>
<name>A0A8R1WF15_BOMMO</name>
<evidence type="ECO:0000259" key="11">
    <source>
        <dbReference type="PROSITE" id="PS50157"/>
    </source>
</evidence>
<dbReference type="RefSeq" id="XP_004922264.2">
    <property type="nucleotide sequence ID" value="XM_004922207.5"/>
</dbReference>
<dbReference type="PANTHER" id="PTHR24379:SF121">
    <property type="entry name" value="C2H2-TYPE DOMAIN-CONTAINING PROTEIN"/>
    <property type="match status" value="1"/>
</dbReference>
<dbReference type="AlphaFoldDB" id="A0A8R1WF15"/>
<dbReference type="Pfam" id="PF12874">
    <property type="entry name" value="zf-met"/>
    <property type="match status" value="1"/>
</dbReference>
<dbReference type="SUPFAM" id="SSF57667">
    <property type="entry name" value="beta-beta-alpha zinc fingers"/>
    <property type="match status" value="5"/>
</dbReference>
<dbReference type="PANTHER" id="PTHR24379">
    <property type="entry name" value="KRAB AND ZINC FINGER DOMAIN-CONTAINING"/>
    <property type="match status" value="1"/>
</dbReference>
<evidence type="ECO:0000256" key="1">
    <source>
        <dbReference type="ARBA" id="ARBA00006991"/>
    </source>
</evidence>
<feature type="domain" description="C2H2-type" evidence="11">
    <location>
        <begin position="263"/>
        <end position="290"/>
    </location>
</feature>
<feature type="domain" description="C2H2-type" evidence="11">
    <location>
        <begin position="436"/>
        <end position="464"/>
    </location>
</feature>
<evidence type="ECO:0000256" key="5">
    <source>
        <dbReference type="ARBA" id="ARBA00022833"/>
    </source>
</evidence>
<keyword evidence="3" id="KW-0677">Repeat</keyword>
<dbReference type="OrthoDB" id="10039931at2759"/>
<dbReference type="InterPro" id="IPR013087">
    <property type="entry name" value="Znf_C2H2_type"/>
</dbReference>
<feature type="domain" description="C2H2-type" evidence="11">
    <location>
        <begin position="465"/>
        <end position="493"/>
    </location>
</feature>
<feature type="domain" description="C2H2-type" evidence="11">
    <location>
        <begin position="495"/>
        <end position="522"/>
    </location>
</feature>
<evidence type="ECO:0000256" key="8">
    <source>
        <dbReference type="ARBA" id="ARBA00023242"/>
    </source>
</evidence>
<comment type="similarity">
    <text evidence="1">Belongs to the krueppel C2H2-type zinc-finger protein family.</text>
</comment>
<dbReference type="Pfam" id="PF13912">
    <property type="entry name" value="zf-C2H2_6"/>
    <property type="match status" value="2"/>
</dbReference>
<keyword evidence="13" id="KW-1185">Reference proteome</keyword>
<evidence type="ECO:0000256" key="10">
    <source>
        <dbReference type="SAM" id="MobiDB-lite"/>
    </source>
</evidence>
<feature type="domain" description="C2H2-type" evidence="11">
    <location>
        <begin position="289"/>
        <end position="317"/>
    </location>
</feature>
<keyword evidence="8" id="KW-0539">Nucleus</keyword>
<keyword evidence="7" id="KW-0804">Transcription</keyword>
<reference evidence="13" key="1">
    <citation type="journal article" date="2008" name="Insect Biochem. Mol. Biol.">
        <title>The genome of a lepidopteran model insect, the silkworm Bombyx mori.</title>
        <authorList>
            <consortium name="International Silkworm Genome Consortium"/>
        </authorList>
    </citation>
    <scope>NUCLEOTIDE SEQUENCE [LARGE SCALE GENOMIC DNA]</scope>
    <source>
        <strain evidence="13">p50T</strain>
    </source>
</reference>
<feature type="domain" description="C2H2-type" evidence="11">
    <location>
        <begin position="347"/>
        <end position="374"/>
    </location>
</feature>
<feature type="domain" description="C2H2-type" evidence="11">
    <location>
        <begin position="375"/>
        <end position="403"/>
    </location>
</feature>
<dbReference type="PROSITE" id="PS50157">
    <property type="entry name" value="ZINC_FINGER_C2H2_2"/>
    <property type="match status" value="9"/>
</dbReference>
<keyword evidence="2" id="KW-0479">Metal-binding</keyword>
<evidence type="ECO:0000256" key="4">
    <source>
        <dbReference type="ARBA" id="ARBA00022771"/>
    </source>
</evidence>
<dbReference type="EnsemblMetazoa" id="XM_004922207.4">
    <property type="protein sequence ID" value="XP_004922264.2"/>
    <property type="gene ID" value="LOC101743620"/>
</dbReference>
<reference evidence="12" key="2">
    <citation type="submission" date="2022-06" db="UniProtKB">
        <authorList>
            <consortium name="EnsemblMetazoa"/>
        </authorList>
    </citation>
    <scope>IDENTIFICATION</scope>
    <source>
        <strain evidence="12">p50T (Dazao)</strain>
    </source>
</reference>
<evidence type="ECO:0000256" key="9">
    <source>
        <dbReference type="PROSITE-ProRule" id="PRU00042"/>
    </source>
</evidence>
<dbReference type="SMART" id="SM00355">
    <property type="entry name" value="ZnF_C2H2"/>
    <property type="match status" value="11"/>
</dbReference>
<dbReference type="Pfam" id="PF12171">
    <property type="entry name" value="zf-C2H2_jaz"/>
    <property type="match status" value="1"/>
</dbReference>
<feature type="domain" description="C2H2-type" evidence="11">
    <location>
        <begin position="319"/>
        <end position="346"/>
    </location>
</feature>
<protein>
    <recommendedName>
        <fullName evidence="11">C2H2-type domain-containing protein</fullName>
    </recommendedName>
</protein>
<evidence type="ECO:0000256" key="2">
    <source>
        <dbReference type="ARBA" id="ARBA00022723"/>
    </source>
</evidence>
<feature type="domain" description="C2H2-type" evidence="11">
    <location>
        <begin position="234"/>
        <end position="261"/>
    </location>
</feature>
<sequence>MLPGTRSKNKNLNVTLTHTCIILQILLNYVKSMNESDTFNNINSEYRCWTCLGTNDMIQPASIEETIWYQNNVKILQSNDELYLCKYCKWKIDKLLRFIRQCHLASEMVWRDLKKERINFPYLATKPIEHHELGSDDTEDDNYDIFRDEDDLPLLMMKSDEPEIELEPHGIKEEIKNEIEVNSDHVRKNDKEKRFSSRMVKETSEYVVIKLTKDEVLAELKAKSECEEYLRAPYKCVKCVKWFNFEDVLNGHIERHTPEYGAFQCDMCQQYCPSAVSLRGHIKSHTTRYKCKVCGYVRSSRQHLLEHHSTAHTDAAPGYTCHTCRYTTNKRTVMQRHVKTHLPSERHACHQCGKLFKTIDSLRVHAVRHDKSRRYQCSECEKAFIYPSLLHKHVQAVHERDDYYCVECDVKFKSPETLRLHFKKAKKHRDFSSYRYQCPNCDARFVSPSALAVHLSAQHGAAKLHACDLCHRRYSSREALRAHVWRTHTQREKSVTCDICEKSFSRKSVLKLHLRTHTGARPHACECGAAFAQKATLKAHAAAKHKKKDIPNEHDTQMVQTEQ</sequence>
<dbReference type="PROSITE" id="PS00028">
    <property type="entry name" value="ZINC_FINGER_C2H2_1"/>
    <property type="match status" value="7"/>
</dbReference>
<dbReference type="Pfam" id="PF00096">
    <property type="entry name" value="zf-C2H2"/>
    <property type="match status" value="3"/>
</dbReference>
<proteinExistence type="inferred from homology"/>
<keyword evidence="6" id="KW-0805">Transcription regulation</keyword>
<dbReference type="KEGG" id="bmor:101743620"/>
<dbReference type="InterPro" id="IPR036236">
    <property type="entry name" value="Znf_C2H2_sf"/>
</dbReference>